<evidence type="ECO:0000313" key="1">
    <source>
        <dbReference type="EMBL" id="RZC51841.1"/>
    </source>
</evidence>
<name>A0A4Y7IVS0_PAPSO</name>
<organism evidence="1 2">
    <name type="scientific">Papaver somniferum</name>
    <name type="common">Opium poppy</name>
    <dbReference type="NCBI Taxonomy" id="3469"/>
    <lineage>
        <taxon>Eukaryota</taxon>
        <taxon>Viridiplantae</taxon>
        <taxon>Streptophyta</taxon>
        <taxon>Embryophyta</taxon>
        <taxon>Tracheophyta</taxon>
        <taxon>Spermatophyta</taxon>
        <taxon>Magnoliopsida</taxon>
        <taxon>Ranunculales</taxon>
        <taxon>Papaveraceae</taxon>
        <taxon>Papaveroideae</taxon>
        <taxon>Papaver</taxon>
    </lineage>
</organism>
<proteinExistence type="predicted"/>
<dbReference type="PANTHER" id="PTHR47162:SF10">
    <property type="entry name" value="METHYL-CPG-BINDING DOMAIN-CONTAINING PROTEIN 9 ISOFORM X1"/>
    <property type="match status" value="1"/>
</dbReference>
<sequence length="111" mass="12794">KSIVSVLTRVADEVSQRKPVVLKMERRFAYRYANEDDGSILGYPTMLSRAFVGTYIGSDEAFLEDVREVWHNIRTAYRDQQDLMLFAEQLSGNLESLVLDLVQKMKEYGNP</sequence>
<evidence type="ECO:0000313" key="2">
    <source>
        <dbReference type="Proteomes" id="UP000316621"/>
    </source>
</evidence>
<feature type="non-terminal residue" evidence="1">
    <location>
        <position position="1"/>
    </location>
</feature>
<dbReference type="STRING" id="3469.A0A4Y7IVS0"/>
<gene>
    <name evidence="1" type="ORF">C5167_020263</name>
</gene>
<keyword evidence="2" id="KW-1185">Reference proteome</keyword>
<dbReference type="Gramene" id="RZC51841">
    <property type="protein sequence ID" value="RZC51841"/>
    <property type="gene ID" value="C5167_020263"/>
</dbReference>
<protein>
    <submittedName>
        <fullName evidence="1">Uncharacterized protein</fullName>
    </submittedName>
</protein>
<dbReference type="PANTHER" id="PTHR47162">
    <property type="entry name" value="OS02G0192300 PROTEIN"/>
    <property type="match status" value="1"/>
</dbReference>
<dbReference type="EMBL" id="CM010716">
    <property type="protein sequence ID" value="RZC51841.1"/>
    <property type="molecule type" value="Genomic_DNA"/>
</dbReference>
<dbReference type="AlphaFoldDB" id="A0A4Y7IVS0"/>
<dbReference type="Proteomes" id="UP000316621">
    <property type="component" value="Chromosome 2"/>
</dbReference>
<accession>A0A4Y7IVS0</accession>
<reference evidence="1 2" key="1">
    <citation type="journal article" date="2018" name="Science">
        <title>The opium poppy genome and morphinan production.</title>
        <authorList>
            <person name="Guo L."/>
            <person name="Winzer T."/>
            <person name="Yang X."/>
            <person name="Li Y."/>
            <person name="Ning Z."/>
            <person name="He Z."/>
            <person name="Teodor R."/>
            <person name="Lu Y."/>
            <person name="Bowser T.A."/>
            <person name="Graham I.A."/>
            <person name="Ye K."/>
        </authorList>
    </citation>
    <scope>NUCLEOTIDE SEQUENCE [LARGE SCALE GENOMIC DNA]</scope>
    <source>
        <strain evidence="2">cv. HN1</strain>
        <tissue evidence="1">Leaves</tissue>
    </source>
</reference>